<reference evidence="6 7" key="1">
    <citation type="submission" date="2018-06" db="EMBL/GenBank/DDBJ databases">
        <authorList>
            <person name="Strepis N."/>
        </authorList>
    </citation>
    <scope>NUCLEOTIDE SEQUENCE [LARGE SCALE GENOMIC DNA]</scope>
    <source>
        <strain evidence="6">LUCI</strain>
    </source>
</reference>
<dbReference type="GO" id="GO:1990281">
    <property type="term" value="C:efflux pump complex"/>
    <property type="evidence" value="ECO:0007669"/>
    <property type="project" value="TreeGrafter"/>
</dbReference>
<dbReference type="Pfam" id="PF25954">
    <property type="entry name" value="Beta-barrel_RND_2"/>
    <property type="match status" value="1"/>
</dbReference>
<organism evidence="6 7">
    <name type="scientific">Lucifera butyrica</name>
    <dbReference type="NCBI Taxonomy" id="1351585"/>
    <lineage>
        <taxon>Bacteria</taxon>
        <taxon>Bacillati</taxon>
        <taxon>Bacillota</taxon>
        <taxon>Negativicutes</taxon>
        <taxon>Veillonellales</taxon>
        <taxon>Veillonellaceae</taxon>
        <taxon>Lucifera</taxon>
    </lineage>
</organism>
<dbReference type="Proteomes" id="UP000277811">
    <property type="component" value="Unassembled WGS sequence"/>
</dbReference>
<keyword evidence="2" id="KW-0472">Membrane</keyword>
<gene>
    <name evidence="6" type="ORF">LUCI_3541</name>
</gene>
<dbReference type="InterPro" id="IPR058625">
    <property type="entry name" value="MdtA-like_BSH"/>
</dbReference>
<evidence type="ECO:0000313" key="6">
    <source>
        <dbReference type="EMBL" id="VBB08270.1"/>
    </source>
</evidence>
<feature type="domain" description="CusB-like beta-barrel" evidence="4">
    <location>
        <begin position="264"/>
        <end position="335"/>
    </location>
</feature>
<dbReference type="NCBIfam" id="TIGR01730">
    <property type="entry name" value="RND_mfp"/>
    <property type="match status" value="1"/>
</dbReference>
<evidence type="ECO:0000256" key="1">
    <source>
        <dbReference type="ARBA" id="ARBA00009477"/>
    </source>
</evidence>
<dbReference type="RefSeq" id="WP_122629176.1">
    <property type="nucleotide sequence ID" value="NZ_UPPP01000086.1"/>
</dbReference>
<dbReference type="PANTHER" id="PTHR30469">
    <property type="entry name" value="MULTIDRUG RESISTANCE PROTEIN MDTA"/>
    <property type="match status" value="1"/>
</dbReference>
<dbReference type="Gene3D" id="2.40.30.170">
    <property type="match status" value="1"/>
</dbReference>
<dbReference type="InterPro" id="IPR058792">
    <property type="entry name" value="Beta-barrel_RND_2"/>
</dbReference>
<keyword evidence="7" id="KW-1185">Reference proteome</keyword>
<dbReference type="Pfam" id="PF25989">
    <property type="entry name" value="YknX_C"/>
    <property type="match status" value="1"/>
</dbReference>
<dbReference type="OrthoDB" id="1625414at2"/>
<dbReference type="InterPro" id="IPR006143">
    <property type="entry name" value="RND_pump_MFP"/>
</dbReference>
<comment type="similarity">
    <text evidence="1">Belongs to the membrane fusion protein (MFP) (TC 8.A.1) family.</text>
</comment>
<keyword evidence="2" id="KW-1133">Transmembrane helix</keyword>
<evidence type="ECO:0000256" key="2">
    <source>
        <dbReference type="SAM" id="Phobius"/>
    </source>
</evidence>
<evidence type="ECO:0000313" key="7">
    <source>
        <dbReference type="Proteomes" id="UP000277811"/>
    </source>
</evidence>
<accession>A0A498RBF2</accession>
<evidence type="ECO:0000259" key="5">
    <source>
        <dbReference type="Pfam" id="PF25989"/>
    </source>
</evidence>
<evidence type="ECO:0000259" key="4">
    <source>
        <dbReference type="Pfam" id="PF25954"/>
    </source>
</evidence>
<keyword evidence="2" id="KW-0812">Transmembrane</keyword>
<proteinExistence type="inferred from homology"/>
<dbReference type="Gene3D" id="2.40.420.20">
    <property type="match status" value="1"/>
</dbReference>
<dbReference type="AlphaFoldDB" id="A0A498RBF2"/>
<feature type="transmembrane region" description="Helical" evidence="2">
    <location>
        <begin position="12"/>
        <end position="31"/>
    </location>
</feature>
<dbReference type="EMBL" id="UPPP01000086">
    <property type="protein sequence ID" value="VBB08270.1"/>
    <property type="molecule type" value="Genomic_DNA"/>
</dbReference>
<dbReference type="Gene3D" id="2.40.50.100">
    <property type="match status" value="1"/>
</dbReference>
<dbReference type="Pfam" id="PF25917">
    <property type="entry name" value="BSH_RND"/>
    <property type="match status" value="1"/>
</dbReference>
<dbReference type="InterPro" id="IPR058637">
    <property type="entry name" value="YknX-like_C"/>
</dbReference>
<dbReference type="SUPFAM" id="SSF111369">
    <property type="entry name" value="HlyD-like secretion proteins"/>
    <property type="match status" value="1"/>
</dbReference>
<feature type="domain" description="YknX-like C-terminal permuted SH3-like" evidence="5">
    <location>
        <begin position="343"/>
        <end position="409"/>
    </location>
</feature>
<dbReference type="FunFam" id="2.40.30.170:FF:000010">
    <property type="entry name" value="Efflux RND transporter periplasmic adaptor subunit"/>
    <property type="match status" value="1"/>
</dbReference>
<evidence type="ECO:0000259" key="3">
    <source>
        <dbReference type="Pfam" id="PF25917"/>
    </source>
</evidence>
<protein>
    <submittedName>
        <fullName evidence="6">Rnd efflux pump membrane fusion protein</fullName>
    </submittedName>
</protein>
<dbReference type="PANTHER" id="PTHR30469:SF15">
    <property type="entry name" value="HLYD FAMILY OF SECRETION PROTEINS"/>
    <property type="match status" value="1"/>
</dbReference>
<dbReference type="GO" id="GO:0015562">
    <property type="term" value="F:efflux transmembrane transporter activity"/>
    <property type="evidence" value="ECO:0007669"/>
    <property type="project" value="TreeGrafter"/>
</dbReference>
<feature type="domain" description="Multidrug resistance protein MdtA-like barrel-sandwich hybrid" evidence="3">
    <location>
        <begin position="77"/>
        <end position="257"/>
    </location>
</feature>
<sequence length="415" mass="44303">MNYRSLKSINKYKLLLISGFVLFFCLGIVIFNQVKQKSAVGAGNAKNKQTTVDVLTVKRGNLIKNISLTGQTVPKSQVDIAAKYLGKVVAVKVDLGQSVSEGQILIVQDTKDIDNSIQQNQAAYQQAAADAVTTEVSVNANYSKAQADYQRALDSYQRYKMLYAAGGISKEQLDTNSQQLTAAKTALDILANQMNSGTAASVTSAQAAAAKAQYSVNAMQTQRDDLILRAPCSGVIGYRQVEVGSMVTAGQKLLSIVDNSEIYVDCQVAPEDLPALKAGMNVEVQLDALGKTLPGKVIYISPASDSQTQTFSLRIALDNPGPEVKGGIFAQANIASVLRKNTLAVPKEAVLEKSGETYVYVIDSQNKVEKRVVQVGVSGDQNVEILSGLTEGEQIAVSNLSRLASGMVINRGGNQ</sequence>
<name>A0A498RBF2_9FIRM</name>